<dbReference type="InterPro" id="IPR033932">
    <property type="entry name" value="YtcJ-like"/>
</dbReference>
<name>A0A1M7UGR1_9BRAD</name>
<sequence>MKLPTELAIAIVLGLATTNALAQTPAPADIVFVNGKVFTADDSDHVVQGFAIKDDRFVATGSDDDVRRLIGPQTRVIDLKGRFVSPGITDDHFHNEGGGSGVDLSHVRSLGELLTTVANAAASAPADTIIVSNSDWHEAQLKEQRLPTSVEIEQASPGKPVVLVRGGHEYILNTTALKKWNITNDTPVPAGGQISRNEAGELTGELFDEAKALVSLPRPKPVNMDDILATQKAVAPYGMTALRIPGSYKGDMIAAYRLMKQAEAEGKLTLRWTVYMPGFSLRSADAARKAMEAWGTHQGEGSDWVKVDGVKLMVDGGFEGGHLSKPYLEPYGKGGTFTGLTVSPPPAFTEVVRELNNKGWHVITHAVGDAALDEVLDGYAAADKDASIKGKRWSVEHAFVSRPEQVARLKELDVAVSAQDHLYLAAPVLKKYWGWETASEVTPVKTYLDAGLLVAGGTDSPVVPFNPFWNLYHMASRDTISDGVYGADQKIASRPLLLKLVTLNYAKLIGEEKTRGSIESGKLADFAMLTDDFLTAKPEVIRDMKALSTWVGGREVYRAPGYE</sequence>
<dbReference type="Gene3D" id="2.30.40.10">
    <property type="entry name" value="Urease, subunit C, domain 1"/>
    <property type="match status" value="1"/>
</dbReference>
<evidence type="ECO:0000313" key="4">
    <source>
        <dbReference type="Proteomes" id="UP000184096"/>
    </source>
</evidence>
<proteinExistence type="predicted"/>
<evidence type="ECO:0000259" key="2">
    <source>
        <dbReference type="Pfam" id="PF07969"/>
    </source>
</evidence>
<dbReference type="PANTHER" id="PTHR22642:SF2">
    <property type="entry name" value="PROTEIN LONG AFTER FAR-RED 3"/>
    <property type="match status" value="1"/>
</dbReference>
<keyword evidence="4" id="KW-1185">Reference proteome</keyword>
<dbReference type="Gene3D" id="3.10.310.70">
    <property type="match status" value="1"/>
</dbReference>
<evidence type="ECO:0000313" key="3">
    <source>
        <dbReference type="EMBL" id="SHN82193.1"/>
    </source>
</evidence>
<dbReference type="Pfam" id="PF07969">
    <property type="entry name" value="Amidohydro_3"/>
    <property type="match status" value="1"/>
</dbReference>
<dbReference type="Gene3D" id="3.20.20.140">
    <property type="entry name" value="Metal-dependent hydrolases"/>
    <property type="match status" value="1"/>
</dbReference>
<evidence type="ECO:0000256" key="1">
    <source>
        <dbReference type="SAM" id="SignalP"/>
    </source>
</evidence>
<accession>A0A1M7UGR1</accession>
<dbReference type="InterPro" id="IPR011059">
    <property type="entry name" value="Metal-dep_hydrolase_composite"/>
</dbReference>
<dbReference type="InterPro" id="IPR032466">
    <property type="entry name" value="Metal_Hydrolase"/>
</dbReference>
<dbReference type="AlphaFoldDB" id="A0A1M7UGR1"/>
<dbReference type="RefSeq" id="WP_072821956.1">
    <property type="nucleotide sequence ID" value="NZ_LT670849.1"/>
</dbReference>
<dbReference type="Proteomes" id="UP000184096">
    <property type="component" value="Chromosome I"/>
</dbReference>
<organism evidence="3 4">
    <name type="scientific">Bradyrhizobium erythrophlei</name>
    <dbReference type="NCBI Taxonomy" id="1437360"/>
    <lineage>
        <taxon>Bacteria</taxon>
        <taxon>Pseudomonadati</taxon>
        <taxon>Pseudomonadota</taxon>
        <taxon>Alphaproteobacteria</taxon>
        <taxon>Hyphomicrobiales</taxon>
        <taxon>Nitrobacteraceae</taxon>
        <taxon>Bradyrhizobium</taxon>
    </lineage>
</organism>
<dbReference type="InterPro" id="IPR013108">
    <property type="entry name" value="Amidohydro_3"/>
</dbReference>
<dbReference type="EMBL" id="LT670849">
    <property type="protein sequence ID" value="SHN82193.1"/>
    <property type="molecule type" value="Genomic_DNA"/>
</dbReference>
<dbReference type="CDD" id="cd01300">
    <property type="entry name" value="YtcJ_like"/>
    <property type="match status" value="1"/>
</dbReference>
<feature type="domain" description="Amidohydrolase 3" evidence="2">
    <location>
        <begin position="75"/>
        <end position="557"/>
    </location>
</feature>
<gene>
    <name evidence="3" type="ORF">SAMN05444170_5037</name>
</gene>
<dbReference type="GO" id="GO:0016810">
    <property type="term" value="F:hydrolase activity, acting on carbon-nitrogen (but not peptide) bonds"/>
    <property type="evidence" value="ECO:0007669"/>
    <property type="project" value="InterPro"/>
</dbReference>
<feature type="chain" id="PRO_5012975076" description="Amidohydrolase 3 domain-containing protein" evidence="1">
    <location>
        <begin position="23"/>
        <end position="563"/>
    </location>
</feature>
<protein>
    <recommendedName>
        <fullName evidence="2">Amidohydrolase 3 domain-containing protein</fullName>
    </recommendedName>
</protein>
<keyword evidence="1" id="KW-0732">Signal</keyword>
<dbReference type="OrthoDB" id="9811399at2"/>
<reference evidence="4" key="1">
    <citation type="submission" date="2016-11" db="EMBL/GenBank/DDBJ databases">
        <authorList>
            <person name="Varghese N."/>
            <person name="Submissions S."/>
        </authorList>
    </citation>
    <scope>NUCLEOTIDE SEQUENCE [LARGE SCALE GENOMIC DNA]</scope>
    <source>
        <strain evidence="4">GAS401</strain>
    </source>
</reference>
<dbReference type="SUPFAM" id="SSF51338">
    <property type="entry name" value="Composite domain of metallo-dependent hydrolases"/>
    <property type="match status" value="1"/>
</dbReference>
<feature type="signal peptide" evidence="1">
    <location>
        <begin position="1"/>
        <end position="22"/>
    </location>
</feature>
<dbReference type="PANTHER" id="PTHR22642">
    <property type="entry name" value="IMIDAZOLONEPROPIONASE"/>
    <property type="match status" value="1"/>
</dbReference>
<dbReference type="SUPFAM" id="SSF51556">
    <property type="entry name" value="Metallo-dependent hydrolases"/>
    <property type="match status" value="1"/>
</dbReference>